<feature type="coiled-coil region" evidence="1">
    <location>
        <begin position="41"/>
        <end position="68"/>
    </location>
</feature>
<evidence type="ECO:0000313" key="4">
    <source>
        <dbReference type="EMBL" id="NGO38703.1"/>
    </source>
</evidence>
<organism evidence="4 5">
    <name type="scientific">Limisphaera ngatamarikiensis</name>
    <dbReference type="NCBI Taxonomy" id="1324935"/>
    <lineage>
        <taxon>Bacteria</taxon>
        <taxon>Pseudomonadati</taxon>
        <taxon>Verrucomicrobiota</taxon>
        <taxon>Verrucomicrobiia</taxon>
        <taxon>Limisphaerales</taxon>
        <taxon>Limisphaeraceae</taxon>
        <taxon>Limisphaera</taxon>
    </lineage>
</organism>
<protein>
    <recommendedName>
        <fullName evidence="6">Septum formation initiator family protein</fullName>
    </recommendedName>
</protein>
<evidence type="ECO:0000313" key="5">
    <source>
        <dbReference type="Proteomes" id="UP000477311"/>
    </source>
</evidence>
<dbReference type="RefSeq" id="WP_165106313.1">
    <property type="nucleotide sequence ID" value="NZ_JAAKYA010000029.1"/>
</dbReference>
<accession>A0A6M1RM15</accession>
<reference evidence="4 5" key="1">
    <citation type="submission" date="2020-02" db="EMBL/GenBank/DDBJ databases">
        <title>Draft genome sequence of Limisphaera ngatamarikiensis NGM72.4T, a thermophilic Verrucomicrobia grouped in subdivision 3.</title>
        <authorList>
            <person name="Carere C.R."/>
            <person name="Steen J."/>
            <person name="Hugenholtz P."/>
            <person name="Stott M.B."/>
        </authorList>
    </citation>
    <scope>NUCLEOTIDE SEQUENCE [LARGE SCALE GENOMIC DNA]</scope>
    <source>
        <strain evidence="4 5">NGM72.4</strain>
    </source>
</reference>
<sequence>MSGGSRKSGGEAWLWPALWVVVLCLGLGGLGLGYVWLKNQVDELGRQIKQREQRLAELRLLNERLRRQLATLQSPRFLEQRVRELQLGLVPAHPAQVWRLPEPQGWPEPQTASGRTPATGPGPG</sequence>
<comment type="caution">
    <text evidence="4">The sequence shown here is derived from an EMBL/GenBank/DDBJ whole genome shotgun (WGS) entry which is preliminary data.</text>
</comment>
<dbReference type="AlphaFoldDB" id="A0A6M1RM15"/>
<dbReference type="Proteomes" id="UP000477311">
    <property type="component" value="Unassembled WGS sequence"/>
</dbReference>
<keyword evidence="3" id="KW-1133">Transmembrane helix</keyword>
<keyword evidence="3" id="KW-0472">Membrane</keyword>
<keyword evidence="1" id="KW-0175">Coiled coil</keyword>
<name>A0A6M1RM15_9BACT</name>
<feature type="transmembrane region" description="Helical" evidence="3">
    <location>
        <begin position="12"/>
        <end position="37"/>
    </location>
</feature>
<feature type="region of interest" description="Disordered" evidence="2">
    <location>
        <begin position="100"/>
        <end position="124"/>
    </location>
</feature>
<evidence type="ECO:0008006" key="6">
    <source>
        <dbReference type="Google" id="ProtNLM"/>
    </source>
</evidence>
<proteinExistence type="predicted"/>
<keyword evidence="5" id="KW-1185">Reference proteome</keyword>
<evidence type="ECO:0000256" key="3">
    <source>
        <dbReference type="SAM" id="Phobius"/>
    </source>
</evidence>
<gene>
    <name evidence="4" type="ORF">G4L39_04750</name>
</gene>
<evidence type="ECO:0000256" key="2">
    <source>
        <dbReference type="SAM" id="MobiDB-lite"/>
    </source>
</evidence>
<evidence type="ECO:0000256" key="1">
    <source>
        <dbReference type="SAM" id="Coils"/>
    </source>
</evidence>
<dbReference type="EMBL" id="JAAKYA010000029">
    <property type="protein sequence ID" value="NGO38703.1"/>
    <property type="molecule type" value="Genomic_DNA"/>
</dbReference>
<keyword evidence="3" id="KW-0812">Transmembrane</keyword>